<dbReference type="InterPro" id="IPR035994">
    <property type="entry name" value="Nucleoside_phosphorylase_sf"/>
</dbReference>
<comment type="similarity">
    <text evidence="1">Belongs to the PNP/UDP phosphorylase family.</text>
</comment>
<accession>A0A6J6VPB7</accession>
<proteinExistence type="inferred from homology"/>
<dbReference type="GO" id="GO:0009164">
    <property type="term" value="P:nucleoside catabolic process"/>
    <property type="evidence" value="ECO:0007669"/>
    <property type="project" value="UniProtKB-ARBA"/>
</dbReference>
<dbReference type="EMBL" id="CAFBQJ010000010">
    <property type="protein sequence ID" value="CAB5044560.1"/>
    <property type="molecule type" value="Genomic_DNA"/>
</dbReference>
<evidence type="ECO:0000313" key="6">
    <source>
        <dbReference type="EMBL" id="CAB4772608.1"/>
    </source>
</evidence>
<dbReference type="Gene3D" id="3.40.50.1580">
    <property type="entry name" value="Nucleoside phosphorylase domain"/>
    <property type="match status" value="1"/>
</dbReference>
<dbReference type="InterPro" id="IPR000845">
    <property type="entry name" value="Nucleoside_phosphorylase_d"/>
</dbReference>
<dbReference type="PANTHER" id="PTHR43691">
    <property type="entry name" value="URIDINE PHOSPHORYLASE"/>
    <property type="match status" value="1"/>
</dbReference>
<dbReference type="Pfam" id="PF01048">
    <property type="entry name" value="PNP_UDP_1"/>
    <property type="match status" value="1"/>
</dbReference>
<evidence type="ECO:0000259" key="4">
    <source>
        <dbReference type="Pfam" id="PF01048"/>
    </source>
</evidence>
<dbReference type="GO" id="GO:0016763">
    <property type="term" value="F:pentosyltransferase activity"/>
    <property type="evidence" value="ECO:0007669"/>
    <property type="project" value="InterPro"/>
</dbReference>
<dbReference type="PROSITE" id="PS01232">
    <property type="entry name" value="PNP_UDP_1"/>
    <property type="match status" value="1"/>
</dbReference>
<evidence type="ECO:0000256" key="2">
    <source>
        <dbReference type="ARBA" id="ARBA00022676"/>
    </source>
</evidence>
<dbReference type="CDD" id="cd17765">
    <property type="entry name" value="PNP_ThPNP_like"/>
    <property type="match status" value="1"/>
</dbReference>
<feature type="domain" description="Nucleoside phosphorylase" evidence="4">
    <location>
        <begin position="16"/>
        <end position="232"/>
    </location>
</feature>
<dbReference type="AlphaFoldDB" id="A0A6J6VPB7"/>
<dbReference type="GO" id="GO:0005829">
    <property type="term" value="C:cytosol"/>
    <property type="evidence" value="ECO:0007669"/>
    <property type="project" value="TreeGrafter"/>
</dbReference>
<dbReference type="SUPFAM" id="SSF53167">
    <property type="entry name" value="Purine and uridine phosphorylases"/>
    <property type="match status" value="1"/>
</dbReference>
<evidence type="ECO:0000313" key="5">
    <source>
        <dbReference type="EMBL" id="CAB4592664.1"/>
    </source>
</evidence>
<dbReference type="EMBL" id="CAEZZV010000028">
    <property type="protein sequence ID" value="CAB4772608.1"/>
    <property type="molecule type" value="Genomic_DNA"/>
</dbReference>
<name>A0A6J6VPB7_9ZZZZ</name>
<gene>
    <name evidence="5" type="ORF">UFOPK1820_00240</name>
    <name evidence="6" type="ORF">UFOPK2921_00345</name>
    <name evidence="7" type="ORF">UFOPK4275_00117</name>
</gene>
<dbReference type="PANTHER" id="PTHR43691:SF11">
    <property type="entry name" value="FI09636P-RELATED"/>
    <property type="match status" value="1"/>
</dbReference>
<reference evidence="6" key="1">
    <citation type="submission" date="2020-05" db="EMBL/GenBank/DDBJ databases">
        <authorList>
            <person name="Chiriac C."/>
            <person name="Salcher M."/>
            <person name="Ghai R."/>
            <person name="Kavagutti S V."/>
        </authorList>
    </citation>
    <scope>NUCLEOTIDE SEQUENCE</scope>
</reference>
<dbReference type="InterPro" id="IPR018016">
    <property type="entry name" value="Nucleoside_phosphorylase_CS"/>
</dbReference>
<organism evidence="6">
    <name type="scientific">freshwater metagenome</name>
    <dbReference type="NCBI Taxonomy" id="449393"/>
    <lineage>
        <taxon>unclassified sequences</taxon>
        <taxon>metagenomes</taxon>
        <taxon>ecological metagenomes</taxon>
    </lineage>
</organism>
<evidence type="ECO:0000256" key="3">
    <source>
        <dbReference type="ARBA" id="ARBA00022679"/>
    </source>
</evidence>
<sequence>MPIHLRAEPGDYAPAVLCPGDPRRAQYIAENFFDPGARLVNEERGMLGYTGTFEGKLISVQTTGMGAPSAGIIFEELAMLGAKRLVRVGTCGGLQSHLRMADTIIAVSASADDRTPIRYAGMEGFAPTATFSLVEVAARLSRAVSDRVFVGPIVTSGLFYDPDPNTFGLWRRLGHLGVEMEASMMYTVATMKGMQALAMMTVSDVIDPDAGNVERISDEDLKKGVDQMMRIACQVAVS</sequence>
<evidence type="ECO:0000313" key="7">
    <source>
        <dbReference type="EMBL" id="CAB5044560.1"/>
    </source>
</evidence>
<keyword evidence="3" id="KW-0808">Transferase</keyword>
<protein>
    <submittedName>
        <fullName evidence="6">Unannotated protein</fullName>
    </submittedName>
</protein>
<dbReference type="EMBL" id="CAEZUK010000023">
    <property type="protein sequence ID" value="CAB4592664.1"/>
    <property type="molecule type" value="Genomic_DNA"/>
</dbReference>
<keyword evidence="2" id="KW-0328">Glycosyltransferase</keyword>
<evidence type="ECO:0000256" key="1">
    <source>
        <dbReference type="ARBA" id="ARBA00010456"/>
    </source>
</evidence>